<sequence>MTVLRPLGFMFALLAGLSACSSDAEKSNLLKELVSGQGEVVPDPTFLAYEQAGAPTYLVSLEAKKQAYTIFVRQTTNAKGEETWISLDKLSLGMKNGMIIATRGMGGDQLAGDPSQTLAALKAGRNEVTERFVTLLNGESQAETLAFRCEVERQRQADVDLGPYTADTDLFYETCRNGQIRFRNLFWVERGSRNLVQSRQWISETVGTLALRAVPR</sequence>
<dbReference type="SUPFAM" id="SSF159270">
    <property type="entry name" value="YmcC-like"/>
    <property type="match status" value="1"/>
</dbReference>
<dbReference type="PROSITE" id="PS51257">
    <property type="entry name" value="PROKAR_LIPOPROTEIN"/>
    <property type="match status" value="1"/>
</dbReference>
<dbReference type="Gene3D" id="2.40.360.10">
    <property type="entry name" value="YmcC-like"/>
    <property type="match status" value="1"/>
</dbReference>
<reference evidence="2 3" key="1">
    <citation type="submission" date="2016-10" db="EMBL/GenBank/DDBJ databases">
        <authorList>
            <person name="de Groot N.N."/>
        </authorList>
    </citation>
    <scope>NUCLEOTIDE SEQUENCE [LARGE SCALE GENOMIC DNA]</scope>
    <source>
        <strain evidence="2 3">DSM 27375</strain>
    </source>
</reference>
<evidence type="ECO:0000313" key="3">
    <source>
        <dbReference type="Proteomes" id="UP000182284"/>
    </source>
</evidence>
<keyword evidence="1" id="KW-0732">Signal</keyword>
<dbReference type="RefSeq" id="WP_074646125.1">
    <property type="nucleotide sequence ID" value="NZ_FNBL01000009.1"/>
</dbReference>
<name>A0A1G7QCS4_9RHOB</name>
<dbReference type="AlphaFoldDB" id="A0A1G7QCS4"/>
<dbReference type="InterPro" id="IPR023373">
    <property type="entry name" value="YmcC_sf"/>
</dbReference>
<feature type="signal peptide" evidence="1">
    <location>
        <begin position="1"/>
        <end position="21"/>
    </location>
</feature>
<dbReference type="EMBL" id="FNBL01000009">
    <property type="protein sequence ID" value="SDF96313.1"/>
    <property type="molecule type" value="Genomic_DNA"/>
</dbReference>
<protein>
    <submittedName>
        <fullName evidence="2">Group 4 capsule polysaccharide lipoprotein gfcB, YjbF</fullName>
    </submittedName>
</protein>
<evidence type="ECO:0000313" key="2">
    <source>
        <dbReference type="EMBL" id="SDF96313.1"/>
    </source>
</evidence>
<evidence type="ECO:0000256" key="1">
    <source>
        <dbReference type="SAM" id="SignalP"/>
    </source>
</evidence>
<dbReference type="InterPro" id="IPR021308">
    <property type="entry name" value="GfcB"/>
</dbReference>
<gene>
    <name evidence="2" type="ORF">SAMN04488117_10993</name>
</gene>
<dbReference type="Proteomes" id="UP000182284">
    <property type="component" value="Unassembled WGS sequence"/>
</dbReference>
<proteinExistence type="predicted"/>
<accession>A0A1G7QCS4</accession>
<feature type="chain" id="PRO_5010205065" evidence="1">
    <location>
        <begin position="22"/>
        <end position="216"/>
    </location>
</feature>
<organism evidence="2 3">
    <name type="scientific">Celeribacter baekdonensis</name>
    <dbReference type="NCBI Taxonomy" id="875171"/>
    <lineage>
        <taxon>Bacteria</taxon>
        <taxon>Pseudomonadati</taxon>
        <taxon>Pseudomonadota</taxon>
        <taxon>Alphaproteobacteria</taxon>
        <taxon>Rhodobacterales</taxon>
        <taxon>Roseobacteraceae</taxon>
        <taxon>Celeribacter</taxon>
    </lineage>
</organism>
<dbReference type="Pfam" id="PF11102">
    <property type="entry name" value="YjbF"/>
    <property type="match status" value="1"/>
</dbReference>
<keyword evidence="2" id="KW-0449">Lipoprotein</keyword>